<dbReference type="InterPro" id="IPR001763">
    <property type="entry name" value="Rhodanese-like_dom"/>
</dbReference>
<reference evidence="4" key="1">
    <citation type="journal article" date="2019" name="Int. J. Syst. Evol. Microbiol.">
        <title>The Global Catalogue of Microorganisms (GCM) 10K type strain sequencing project: providing services to taxonomists for standard genome sequencing and annotation.</title>
        <authorList>
            <consortium name="The Broad Institute Genomics Platform"/>
            <consortium name="The Broad Institute Genome Sequencing Center for Infectious Disease"/>
            <person name="Wu L."/>
            <person name="Ma J."/>
        </authorList>
    </citation>
    <scope>NUCLEOTIDE SEQUENCE [LARGE SCALE GENOMIC DNA]</scope>
    <source>
        <strain evidence="4">NBRC 103166</strain>
    </source>
</reference>
<evidence type="ECO:0000313" key="3">
    <source>
        <dbReference type="EMBL" id="GLS92486.1"/>
    </source>
</evidence>
<feature type="domain" description="Rhodanese" evidence="2">
    <location>
        <begin position="50"/>
        <end position="141"/>
    </location>
</feature>
<dbReference type="InterPro" id="IPR052367">
    <property type="entry name" value="Thiosulfate_ST/Rhodanese-like"/>
</dbReference>
<dbReference type="PANTHER" id="PTHR45431">
    <property type="entry name" value="RHODANESE-LIKE DOMAIN-CONTAINING PROTEIN 15, CHLOROPLASTIC"/>
    <property type="match status" value="1"/>
</dbReference>
<organism evidence="3 4">
    <name type="scientific">Psychromonas marina</name>
    <dbReference type="NCBI Taxonomy" id="88364"/>
    <lineage>
        <taxon>Bacteria</taxon>
        <taxon>Pseudomonadati</taxon>
        <taxon>Pseudomonadota</taxon>
        <taxon>Gammaproteobacteria</taxon>
        <taxon>Alteromonadales</taxon>
        <taxon>Psychromonadaceae</taxon>
        <taxon>Psychromonas</taxon>
    </lineage>
</organism>
<keyword evidence="1" id="KW-0812">Transmembrane</keyword>
<dbReference type="EMBL" id="BSPQ01000025">
    <property type="protein sequence ID" value="GLS92486.1"/>
    <property type="molecule type" value="Genomic_DNA"/>
</dbReference>
<dbReference type="CDD" id="cd00158">
    <property type="entry name" value="RHOD"/>
    <property type="match status" value="1"/>
</dbReference>
<dbReference type="SMART" id="SM00450">
    <property type="entry name" value="RHOD"/>
    <property type="match status" value="1"/>
</dbReference>
<dbReference type="RefSeq" id="WP_284205600.1">
    <property type="nucleotide sequence ID" value="NZ_BSPQ01000025.1"/>
</dbReference>
<dbReference type="PANTHER" id="PTHR45431:SF3">
    <property type="entry name" value="RHODANESE-LIKE DOMAIN-CONTAINING PROTEIN 15, CHLOROPLASTIC"/>
    <property type="match status" value="1"/>
</dbReference>
<keyword evidence="1" id="KW-0472">Membrane</keyword>
<evidence type="ECO:0000259" key="2">
    <source>
        <dbReference type="PROSITE" id="PS50206"/>
    </source>
</evidence>
<feature type="transmembrane region" description="Helical" evidence="1">
    <location>
        <begin position="12"/>
        <end position="30"/>
    </location>
</feature>
<protein>
    <submittedName>
        <fullName evidence="3">Rhodanese-like domain-containing protein</fullName>
    </submittedName>
</protein>
<proteinExistence type="predicted"/>
<dbReference type="InterPro" id="IPR036873">
    <property type="entry name" value="Rhodanese-like_dom_sf"/>
</dbReference>
<gene>
    <name evidence="3" type="ORF">GCM10007916_35580</name>
</gene>
<keyword evidence="4" id="KW-1185">Reference proteome</keyword>
<sequence>MQEYIDFFSNNPMLSVAWVAIAAMLIHSLVKDKISGVKTITAQEATLLINKQDAIVVDVRSEEEFKKGHIVNAKNITLSQIEKGTFSAIENNKQTPIIVVCESGTRSSSAAAKLVKAEFTQVTSLFSGMGGWKSANLPTTKK</sequence>
<dbReference type="SUPFAM" id="SSF52821">
    <property type="entry name" value="Rhodanese/Cell cycle control phosphatase"/>
    <property type="match status" value="1"/>
</dbReference>
<evidence type="ECO:0000256" key="1">
    <source>
        <dbReference type="SAM" id="Phobius"/>
    </source>
</evidence>
<name>A0ABQ6E520_9GAMM</name>
<dbReference type="Gene3D" id="3.40.250.10">
    <property type="entry name" value="Rhodanese-like domain"/>
    <property type="match status" value="1"/>
</dbReference>
<comment type="caution">
    <text evidence="3">The sequence shown here is derived from an EMBL/GenBank/DDBJ whole genome shotgun (WGS) entry which is preliminary data.</text>
</comment>
<dbReference type="Pfam" id="PF00581">
    <property type="entry name" value="Rhodanese"/>
    <property type="match status" value="1"/>
</dbReference>
<dbReference type="PROSITE" id="PS50206">
    <property type="entry name" value="RHODANESE_3"/>
    <property type="match status" value="1"/>
</dbReference>
<keyword evidence="1" id="KW-1133">Transmembrane helix</keyword>
<dbReference type="Proteomes" id="UP001157353">
    <property type="component" value="Unassembled WGS sequence"/>
</dbReference>
<accession>A0ABQ6E520</accession>
<evidence type="ECO:0000313" key="4">
    <source>
        <dbReference type="Proteomes" id="UP001157353"/>
    </source>
</evidence>